<evidence type="ECO:0000313" key="3">
    <source>
        <dbReference type="Proteomes" id="UP000075531"/>
    </source>
</evidence>
<keyword evidence="1" id="KW-0812">Transmembrane</keyword>
<name>A0A151B2B7_9CLOT</name>
<protein>
    <recommendedName>
        <fullName evidence="4">DUF4363 family protein</fullName>
    </recommendedName>
</protein>
<keyword evidence="3" id="KW-1185">Reference proteome</keyword>
<dbReference type="RefSeq" id="WP_066826233.1">
    <property type="nucleotide sequence ID" value="NZ_LTBA01000027.1"/>
</dbReference>
<accession>A0A151B2B7</accession>
<dbReference type="STRING" id="1121338.CLTEP_19940"/>
<dbReference type="PATRIC" id="fig|1121338.3.peg.2074"/>
<proteinExistence type="predicted"/>
<evidence type="ECO:0000256" key="1">
    <source>
        <dbReference type="SAM" id="Phobius"/>
    </source>
</evidence>
<dbReference type="Pfam" id="PF14276">
    <property type="entry name" value="DUF4363"/>
    <property type="match status" value="1"/>
</dbReference>
<organism evidence="2 3">
    <name type="scientific">Clostridium tepidiprofundi DSM 19306</name>
    <dbReference type="NCBI Taxonomy" id="1121338"/>
    <lineage>
        <taxon>Bacteria</taxon>
        <taxon>Bacillati</taxon>
        <taxon>Bacillota</taxon>
        <taxon>Clostridia</taxon>
        <taxon>Eubacteriales</taxon>
        <taxon>Clostridiaceae</taxon>
        <taxon>Clostridium</taxon>
    </lineage>
</organism>
<evidence type="ECO:0000313" key="2">
    <source>
        <dbReference type="EMBL" id="KYH34048.1"/>
    </source>
</evidence>
<dbReference type="OrthoDB" id="3034917at2"/>
<gene>
    <name evidence="2" type="ORF">CLTEP_19940</name>
</gene>
<dbReference type="EMBL" id="LTBA01000027">
    <property type="protein sequence ID" value="KYH34048.1"/>
    <property type="molecule type" value="Genomic_DNA"/>
</dbReference>
<dbReference type="InterPro" id="IPR025373">
    <property type="entry name" value="DUF4363"/>
</dbReference>
<dbReference type="AlphaFoldDB" id="A0A151B2B7"/>
<dbReference type="Proteomes" id="UP000075531">
    <property type="component" value="Unassembled WGS sequence"/>
</dbReference>
<comment type="caution">
    <text evidence="2">The sequence shown here is derived from an EMBL/GenBank/DDBJ whole genome shotgun (WGS) entry which is preliminary data.</text>
</comment>
<feature type="transmembrane region" description="Helical" evidence="1">
    <location>
        <begin position="6"/>
        <end position="25"/>
    </location>
</feature>
<keyword evidence="1" id="KW-1133">Transmembrane helix</keyword>
<evidence type="ECO:0008006" key="4">
    <source>
        <dbReference type="Google" id="ProtNLM"/>
    </source>
</evidence>
<sequence length="126" mass="14827">MKSTITSIILFIVMMASIFLSINYINSISNKLVFMCDTLENNINNEQWKKSYTLSLDLFEEWKKHYRIISLYVNSSELDTLNNEIVKLTQYIECETQDEALATTHTIKFMIKQVQAMQKINLQNIF</sequence>
<keyword evidence="1" id="KW-0472">Membrane</keyword>
<reference evidence="2 3" key="1">
    <citation type="submission" date="2016-02" db="EMBL/GenBank/DDBJ databases">
        <title>Genome sequence of Clostridium tepidiprofundi DSM 19306.</title>
        <authorList>
            <person name="Poehlein A."/>
            <person name="Daniel R."/>
        </authorList>
    </citation>
    <scope>NUCLEOTIDE SEQUENCE [LARGE SCALE GENOMIC DNA]</scope>
    <source>
        <strain evidence="2 3">DSM 19306</strain>
    </source>
</reference>